<protein>
    <submittedName>
        <fullName evidence="7">Response regulator</fullName>
    </submittedName>
</protein>
<feature type="domain" description="HTH luxR-type" evidence="5">
    <location>
        <begin position="139"/>
        <end position="204"/>
    </location>
</feature>
<dbReference type="SMART" id="SM00448">
    <property type="entry name" value="REC"/>
    <property type="match status" value="1"/>
</dbReference>
<sequence length="205" mass="22264">MSKTLLDPVVYVVDDDPAVRDSLGLLLHSIGLDTLQFSSPIAFLKGFSPDVPGCLLLDIRMPGSGGLAFQEELAGLGFSLPIIFISGHGDLNQCRRAFRAGACDFLTKPIDENVLIESVQKAVLSSVNFLSESGLNQKASEIVALLSPREREILGLMATGVSNKEISYNLHLSLRTIESHRARIFEKFGVRSLAKCLNLYSNSKA</sequence>
<dbReference type="Pfam" id="PF00072">
    <property type="entry name" value="Response_reg"/>
    <property type="match status" value="1"/>
</dbReference>
<dbReference type="PROSITE" id="PS50110">
    <property type="entry name" value="RESPONSE_REGULATORY"/>
    <property type="match status" value="1"/>
</dbReference>
<feature type="modified residue" description="4-aspartylphosphate" evidence="4">
    <location>
        <position position="58"/>
    </location>
</feature>
<dbReference type="Gene3D" id="3.40.50.2300">
    <property type="match status" value="1"/>
</dbReference>
<keyword evidence="3" id="KW-0804">Transcription</keyword>
<gene>
    <name evidence="7" type="ORF">GCM10022212_27420</name>
</gene>
<evidence type="ECO:0000256" key="2">
    <source>
        <dbReference type="ARBA" id="ARBA00023125"/>
    </source>
</evidence>
<dbReference type="SUPFAM" id="SSF52172">
    <property type="entry name" value="CheY-like"/>
    <property type="match status" value="1"/>
</dbReference>
<keyword evidence="1" id="KW-0805">Transcription regulation</keyword>
<dbReference type="RefSeq" id="WP_344763922.1">
    <property type="nucleotide sequence ID" value="NZ_BAAAZE010000010.1"/>
</dbReference>
<evidence type="ECO:0000256" key="4">
    <source>
        <dbReference type="PROSITE-ProRule" id="PRU00169"/>
    </source>
</evidence>
<dbReference type="InterPro" id="IPR036388">
    <property type="entry name" value="WH-like_DNA-bd_sf"/>
</dbReference>
<accession>A0ABP7TKS6</accession>
<evidence type="ECO:0000313" key="7">
    <source>
        <dbReference type="EMBL" id="GAA4027792.1"/>
    </source>
</evidence>
<dbReference type="InterPro" id="IPR016032">
    <property type="entry name" value="Sig_transdc_resp-reg_C-effctor"/>
</dbReference>
<dbReference type="PANTHER" id="PTHR44688:SF16">
    <property type="entry name" value="DNA-BINDING TRANSCRIPTIONAL ACTIVATOR DEVR_DOSR"/>
    <property type="match status" value="1"/>
</dbReference>
<dbReference type="SMART" id="SM00421">
    <property type="entry name" value="HTH_LUXR"/>
    <property type="match status" value="1"/>
</dbReference>
<comment type="caution">
    <text evidence="7">The sequence shown here is derived from an EMBL/GenBank/DDBJ whole genome shotgun (WGS) entry which is preliminary data.</text>
</comment>
<feature type="domain" description="Response regulatory" evidence="6">
    <location>
        <begin position="9"/>
        <end position="123"/>
    </location>
</feature>
<dbReference type="SUPFAM" id="SSF46894">
    <property type="entry name" value="C-terminal effector domain of the bipartite response regulators"/>
    <property type="match status" value="1"/>
</dbReference>
<evidence type="ECO:0000313" key="8">
    <source>
        <dbReference type="Proteomes" id="UP001501353"/>
    </source>
</evidence>
<dbReference type="InterPro" id="IPR011006">
    <property type="entry name" value="CheY-like_superfamily"/>
</dbReference>
<dbReference type="Proteomes" id="UP001501353">
    <property type="component" value="Unassembled WGS sequence"/>
</dbReference>
<dbReference type="PROSITE" id="PS00622">
    <property type="entry name" value="HTH_LUXR_1"/>
    <property type="match status" value="1"/>
</dbReference>
<evidence type="ECO:0000259" key="6">
    <source>
        <dbReference type="PROSITE" id="PS50110"/>
    </source>
</evidence>
<dbReference type="InterPro" id="IPR001789">
    <property type="entry name" value="Sig_transdc_resp-reg_receiver"/>
</dbReference>
<dbReference type="EMBL" id="BAAAZE010000010">
    <property type="protein sequence ID" value="GAA4027792.1"/>
    <property type="molecule type" value="Genomic_DNA"/>
</dbReference>
<evidence type="ECO:0000256" key="3">
    <source>
        <dbReference type="ARBA" id="ARBA00023163"/>
    </source>
</evidence>
<proteinExistence type="predicted"/>
<dbReference type="PROSITE" id="PS50043">
    <property type="entry name" value="HTH_LUXR_2"/>
    <property type="match status" value="1"/>
</dbReference>
<dbReference type="InterPro" id="IPR000792">
    <property type="entry name" value="Tscrpt_reg_LuxR_C"/>
</dbReference>
<keyword evidence="2" id="KW-0238">DNA-binding</keyword>
<evidence type="ECO:0000256" key="1">
    <source>
        <dbReference type="ARBA" id="ARBA00023015"/>
    </source>
</evidence>
<keyword evidence="8" id="KW-1185">Reference proteome</keyword>
<organism evidence="7 8">
    <name type="scientific">Actimicrobium antarcticum</name>
    <dbReference type="NCBI Taxonomy" id="1051899"/>
    <lineage>
        <taxon>Bacteria</taxon>
        <taxon>Pseudomonadati</taxon>
        <taxon>Pseudomonadota</taxon>
        <taxon>Betaproteobacteria</taxon>
        <taxon>Burkholderiales</taxon>
        <taxon>Oxalobacteraceae</taxon>
        <taxon>Actimicrobium</taxon>
    </lineage>
</organism>
<reference evidence="8" key="1">
    <citation type="journal article" date="2019" name="Int. J. Syst. Evol. Microbiol.">
        <title>The Global Catalogue of Microorganisms (GCM) 10K type strain sequencing project: providing services to taxonomists for standard genome sequencing and annotation.</title>
        <authorList>
            <consortium name="The Broad Institute Genomics Platform"/>
            <consortium name="The Broad Institute Genome Sequencing Center for Infectious Disease"/>
            <person name="Wu L."/>
            <person name="Ma J."/>
        </authorList>
    </citation>
    <scope>NUCLEOTIDE SEQUENCE [LARGE SCALE GENOMIC DNA]</scope>
    <source>
        <strain evidence="8">JCM 16673</strain>
    </source>
</reference>
<dbReference type="Pfam" id="PF00196">
    <property type="entry name" value="GerE"/>
    <property type="match status" value="1"/>
</dbReference>
<dbReference type="CDD" id="cd06170">
    <property type="entry name" value="LuxR_C_like"/>
    <property type="match status" value="1"/>
</dbReference>
<evidence type="ECO:0000259" key="5">
    <source>
        <dbReference type="PROSITE" id="PS50043"/>
    </source>
</evidence>
<dbReference type="PRINTS" id="PR00038">
    <property type="entry name" value="HTHLUXR"/>
</dbReference>
<name>A0ABP7TKS6_9BURK</name>
<keyword evidence="4" id="KW-0597">Phosphoprotein</keyword>
<dbReference type="Gene3D" id="1.10.10.10">
    <property type="entry name" value="Winged helix-like DNA-binding domain superfamily/Winged helix DNA-binding domain"/>
    <property type="match status" value="1"/>
</dbReference>
<dbReference type="PANTHER" id="PTHR44688">
    <property type="entry name" value="DNA-BINDING TRANSCRIPTIONAL ACTIVATOR DEVR_DOSR"/>
    <property type="match status" value="1"/>
</dbReference>